<evidence type="ECO:0000313" key="2">
    <source>
        <dbReference type="EMBL" id="JAP18482.1"/>
    </source>
</evidence>
<organism evidence="2">
    <name type="scientific">Solanum chacoense</name>
    <name type="common">Chaco potato</name>
    <dbReference type="NCBI Taxonomy" id="4108"/>
    <lineage>
        <taxon>Eukaryota</taxon>
        <taxon>Viridiplantae</taxon>
        <taxon>Streptophyta</taxon>
        <taxon>Embryophyta</taxon>
        <taxon>Tracheophyta</taxon>
        <taxon>Spermatophyta</taxon>
        <taxon>Magnoliopsida</taxon>
        <taxon>eudicotyledons</taxon>
        <taxon>Gunneridae</taxon>
        <taxon>Pentapetalae</taxon>
        <taxon>asterids</taxon>
        <taxon>lamiids</taxon>
        <taxon>Solanales</taxon>
        <taxon>Solanaceae</taxon>
        <taxon>Solanoideae</taxon>
        <taxon>Solaneae</taxon>
        <taxon>Solanum</taxon>
    </lineage>
</organism>
<keyword evidence="1" id="KW-0472">Membrane</keyword>
<reference evidence="2" key="1">
    <citation type="submission" date="2015-12" db="EMBL/GenBank/DDBJ databases">
        <title>Gene expression during late stages of embryo sac development: a critical building block for successful pollen-pistil interactions.</title>
        <authorList>
            <person name="Liu Y."/>
            <person name="Joly V."/>
            <person name="Sabar M."/>
            <person name="Matton D.P."/>
        </authorList>
    </citation>
    <scope>NUCLEOTIDE SEQUENCE</scope>
</reference>
<sequence length="74" mass="8734">MNCEFISIYNAMLYNMVFTILLLLYEQFKLVESFLTDRNVCNTCTLVYVHTSLKLFFYLNLKNKPLPDQPSIEA</sequence>
<dbReference type="AlphaFoldDB" id="A0A0V0HDF9"/>
<dbReference type="EMBL" id="GEDG01021224">
    <property type="protein sequence ID" value="JAP18482.1"/>
    <property type="molecule type" value="Transcribed_RNA"/>
</dbReference>
<name>A0A0V0HDF9_SOLCH</name>
<protein>
    <submittedName>
        <fullName evidence="2">Putative ovule protein</fullName>
    </submittedName>
</protein>
<accession>A0A0V0HDF9</accession>
<keyword evidence="1" id="KW-0812">Transmembrane</keyword>
<proteinExistence type="predicted"/>
<feature type="transmembrane region" description="Helical" evidence="1">
    <location>
        <begin position="6"/>
        <end position="25"/>
    </location>
</feature>
<keyword evidence="1" id="KW-1133">Transmembrane helix</keyword>
<evidence type="ECO:0000256" key="1">
    <source>
        <dbReference type="SAM" id="Phobius"/>
    </source>
</evidence>